<reference evidence="1 2" key="1">
    <citation type="submission" date="2017-10" db="EMBL/GenBank/DDBJ databases">
        <title>Whole genome sequencing of members of genus Pseudoxanthomonas.</title>
        <authorList>
            <person name="Kumar S."/>
            <person name="Bansal K."/>
            <person name="Kaur A."/>
            <person name="Patil P."/>
            <person name="Sharma S."/>
            <person name="Patil P.B."/>
        </authorList>
    </citation>
    <scope>NUCLEOTIDE SEQUENCE [LARGE SCALE GENOMIC DNA]</scope>
    <source>
        <strain evidence="1 2">DSM 17801</strain>
    </source>
</reference>
<evidence type="ECO:0000313" key="2">
    <source>
        <dbReference type="Proteomes" id="UP000788419"/>
    </source>
</evidence>
<accession>A0ABQ6Z753</accession>
<proteinExistence type="predicted"/>
<comment type="caution">
    <text evidence="1">The sequence shown here is derived from an EMBL/GenBank/DDBJ whole genome shotgun (WGS) entry which is preliminary data.</text>
</comment>
<dbReference type="EMBL" id="PDWN01000007">
    <property type="protein sequence ID" value="KAF1694714.1"/>
    <property type="molecule type" value="Genomic_DNA"/>
</dbReference>
<name>A0ABQ6Z753_9GAMM</name>
<dbReference type="Proteomes" id="UP000788419">
    <property type="component" value="Unassembled WGS sequence"/>
</dbReference>
<protein>
    <submittedName>
        <fullName evidence="1">Uncharacterized protein</fullName>
    </submittedName>
</protein>
<sequence>MNMPTGPSLDTLLRRLLDTPPDFLDPPWRGGAGQLHVAAVVNDVFVARGLRPAPSLLATLSGNLSGVDSNQMTLAAVIAWMMADESWDSFKTEADTWTALFVEAAPALAASAPADRFVFDPERREELARIVVARLGLLPDGETQAQAADRLARVSGVERRRLLEASRTAEARARAIREALAKKAAEESADKWTRE</sequence>
<evidence type="ECO:0000313" key="1">
    <source>
        <dbReference type="EMBL" id="KAF1694714.1"/>
    </source>
</evidence>
<keyword evidence="2" id="KW-1185">Reference proteome</keyword>
<organism evidence="1 2">
    <name type="scientific">Pseudoxanthomonas daejeonensis</name>
    <dbReference type="NCBI Taxonomy" id="266062"/>
    <lineage>
        <taxon>Bacteria</taxon>
        <taxon>Pseudomonadati</taxon>
        <taxon>Pseudomonadota</taxon>
        <taxon>Gammaproteobacteria</taxon>
        <taxon>Lysobacterales</taxon>
        <taxon>Lysobacteraceae</taxon>
        <taxon>Pseudoxanthomonas</taxon>
    </lineage>
</organism>
<dbReference type="RefSeq" id="WP_162410144.1">
    <property type="nucleotide sequence ID" value="NZ_PDWN01000007.1"/>
</dbReference>
<gene>
    <name evidence="1" type="ORF">CSC65_08440</name>
</gene>